<dbReference type="GO" id="GO:0015031">
    <property type="term" value="P:protein transport"/>
    <property type="evidence" value="ECO:0007669"/>
    <property type="project" value="UniProtKB-KW"/>
</dbReference>
<evidence type="ECO:0000256" key="4">
    <source>
        <dbReference type="ARBA" id="ARBA00011471"/>
    </source>
</evidence>
<reference evidence="14 15" key="1">
    <citation type="submission" date="2018-07" db="EMBL/GenBank/DDBJ databases">
        <title>a novel species of Sphingomonas isolated from the rhizosphere soil of Araceae plant.</title>
        <authorList>
            <person name="Zhiyong W."/>
            <person name="Qinglan Z."/>
            <person name="Zhiwei F."/>
            <person name="Ding X."/>
            <person name="Gejiao W."/>
            <person name="Shixue Z."/>
        </authorList>
    </citation>
    <scope>NUCLEOTIDE SEQUENCE [LARGE SCALE GENOMIC DNA]</scope>
    <source>
        <strain evidence="14 15">WZY 27</strain>
    </source>
</reference>
<keyword evidence="9 12" id="KW-0653">Protein transport</keyword>
<accession>A0A369VZR8</accession>
<dbReference type="Pfam" id="PF02472">
    <property type="entry name" value="ExbD"/>
    <property type="match status" value="1"/>
</dbReference>
<keyword evidence="15" id="KW-1185">Reference proteome</keyword>
<evidence type="ECO:0000256" key="13">
    <source>
        <dbReference type="SAM" id="Phobius"/>
    </source>
</evidence>
<sequence>MAMSGGTEDGEPMSDLNTTPLIDVMLVLLIMFIITIPVQTHAVKADLPVNNPNPPAKVVDPIKNKLFISADGQVTWNGSPVDEVTLTQYLEQTKQIDPEPELHFQPDPAARYARVDEILAVVKRSGIGKLGFIGNEQYRNDF</sequence>
<comment type="function">
    <text evidence="1">Involved in the TonB-dependent energy-dependent transport of various receptor-bound substrates.</text>
</comment>
<evidence type="ECO:0000256" key="8">
    <source>
        <dbReference type="ARBA" id="ARBA00022692"/>
    </source>
</evidence>
<evidence type="ECO:0000256" key="5">
    <source>
        <dbReference type="ARBA" id="ARBA00022448"/>
    </source>
</evidence>
<keyword evidence="8 12" id="KW-0812">Transmembrane</keyword>
<evidence type="ECO:0000256" key="9">
    <source>
        <dbReference type="ARBA" id="ARBA00022927"/>
    </source>
</evidence>
<protein>
    <submittedName>
        <fullName evidence="14">Biopolymer transporter ExbD</fullName>
    </submittedName>
</protein>
<comment type="subcellular location">
    <subcellularLocation>
        <location evidence="2">Cell inner membrane</location>
        <topology evidence="2">Single-pass type II membrane protein</topology>
    </subcellularLocation>
    <subcellularLocation>
        <location evidence="12">Cell membrane</location>
        <topology evidence="12">Single-pass type II membrane protein</topology>
    </subcellularLocation>
</comment>
<dbReference type="AlphaFoldDB" id="A0A369VZR8"/>
<dbReference type="OrthoDB" id="9798629at2"/>
<dbReference type="PANTHER" id="PTHR30558:SF12">
    <property type="entry name" value="BIOPOLYMER TRANSPORT PROTEIN EXBD"/>
    <property type="match status" value="1"/>
</dbReference>
<dbReference type="GO" id="GO:0005886">
    <property type="term" value="C:plasma membrane"/>
    <property type="evidence" value="ECO:0007669"/>
    <property type="project" value="UniProtKB-SubCell"/>
</dbReference>
<dbReference type="Proteomes" id="UP000253918">
    <property type="component" value="Unassembled WGS sequence"/>
</dbReference>
<dbReference type="EMBL" id="QQNB01000001">
    <property type="protein sequence ID" value="RDE06562.1"/>
    <property type="molecule type" value="Genomic_DNA"/>
</dbReference>
<dbReference type="InterPro" id="IPR003400">
    <property type="entry name" value="ExbD"/>
</dbReference>
<dbReference type="Gene3D" id="3.30.420.270">
    <property type="match status" value="1"/>
</dbReference>
<evidence type="ECO:0000256" key="1">
    <source>
        <dbReference type="ARBA" id="ARBA00003540"/>
    </source>
</evidence>
<comment type="caution">
    <text evidence="14">The sequence shown here is derived from an EMBL/GenBank/DDBJ whole genome shotgun (WGS) entry which is preliminary data.</text>
</comment>
<evidence type="ECO:0000313" key="14">
    <source>
        <dbReference type="EMBL" id="RDE06562.1"/>
    </source>
</evidence>
<evidence type="ECO:0000256" key="7">
    <source>
        <dbReference type="ARBA" id="ARBA00022519"/>
    </source>
</evidence>
<proteinExistence type="inferred from homology"/>
<keyword evidence="6" id="KW-1003">Cell membrane</keyword>
<evidence type="ECO:0000256" key="11">
    <source>
        <dbReference type="ARBA" id="ARBA00023136"/>
    </source>
</evidence>
<keyword evidence="11 13" id="KW-0472">Membrane</keyword>
<dbReference type="GO" id="GO:0022857">
    <property type="term" value="F:transmembrane transporter activity"/>
    <property type="evidence" value="ECO:0007669"/>
    <property type="project" value="InterPro"/>
</dbReference>
<evidence type="ECO:0000256" key="3">
    <source>
        <dbReference type="ARBA" id="ARBA00005811"/>
    </source>
</evidence>
<gene>
    <name evidence="14" type="ORF">DVW87_02310</name>
</gene>
<evidence type="ECO:0000256" key="10">
    <source>
        <dbReference type="ARBA" id="ARBA00022989"/>
    </source>
</evidence>
<organism evidence="14 15">
    <name type="scientific">Sphingomonas aracearum</name>
    <dbReference type="NCBI Taxonomy" id="2283317"/>
    <lineage>
        <taxon>Bacteria</taxon>
        <taxon>Pseudomonadati</taxon>
        <taxon>Pseudomonadota</taxon>
        <taxon>Alphaproteobacteria</taxon>
        <taxon>Sphingomonadales</taxon>
        <taxon>Sphingomonadaceae</taxon>
        <taxon>Sphingomonas</taxon>
    </lineage>
</organism>
<evidence type="ECO:0000256" key="6">
    <source>
        <dbReference type="ARBA" id="ARBA00022475"/>
    </source>
</evidence>
<keyword evidence="7" id="KW-0997">Cell inner membrane</keyword>
<evidence type="ECO:0000256" key="2">
    <source>
        <dbReference type="ARBA" id="ARBA00004249"/>
    </source>
</evidence>
<dbReference type="PANTHER" id="PTHR30558">
    <property type="entry name" value="EXBD MEMBRANE COMPONENT OF PMF-DRIVEN MACROMOLECULE IMPORT SYSTEM"/>
    <property type="match status" value="1"/>
</dbReference>
<name>A0A369VZR8_9SPHN</name>
<dbReference type="RefSeq" id="WP_114686146.1">
    <property type="nucleotide sequence ID" value="NZ_QQNB01000001.1"/>
</dbReference>
<evidence type="ECO:0000313" key="15">
    <source>
        <dbReference type="Proteomes" id="UP000253918"/>
    </source>
</evidence>
<evidence type="ECO:0000256" key="12">
    <source>
        <dbReference type="RuleBase" id="RU003879"/>
    </source>
</evidence>
<feature type="transmembrane region" description="Helical" evidence="13">
    <location>
        <begin position="20"/>
        <end position="38"/>
    </location>
</feature>
<comment type="subunit">
    <text evidence="4">The accessory proteins ExbB and ExbD seem to form a complex with TonB.</text>
</comment>
<keyword evidence="10 13" id="KW-1133">Transmembrane helix</keyword>
<keyword evidence="5 12" id="KW-0813">Transport</keyword>
<comment type="similarity">
    <text evidence="3 12">Belongs to the ExbD/TolR family.</text>
</comment>